<feature type="transmembrane region" description="Helical" evidence="2">
    <location>
        <begin position="44"/>
        <end position="64"/>
    </location>
</feature>
<sequence>MTGAGVAAGAGSAQFGLAYGLGVIDWQPVRDATGESLWLSALTWAVWIAATSTVLGAAFAGSLLSRESRSRAVDVVSRTALALAAAIGALITVPLVMLPARAAQRVDTFQPEVTAGAYTVVGVIVGLVIAVVAVNFRVVATNIMASTAWVWIVAVVAVVDAVRANRIVGTAQLAAWQFTDRGWFRETLHLPGAFLMLGGALLVGVFAALIGDRRGDNRLCIAVSGTFGPLLVAAAYFLAAPKPAVRAEQLSAYLFAPYAVVAGLAGSVFVAVLGPLRPRRPRDAGEQVRPAVGDTTPATGGPTATSGEADLTEWTRTLATDTSARPDLSPTATQPTATRPTATRPTATRPTATRPTAAQPTATRPAPPVVPKQRKRRGPGVS</sequence>
<evidence type="ECO:0000313" key="4">
    <source>
        <dbReference type="Proteomes" id="UP000653674"/>
    </source>
</evidence>
<feature type="transmembrane region" description="Helical" evidence="2">
    <location>
        <begin position="219"/>
        <end position="239"/>
    </location>
</feature>
<comment type="caution">
    <text evidence="3">The sequence shown here is derived from an EMBL/GenBank/DDBJ whole genome shotgun (WGS) entry which is preliminary data.</text>
</comment>
<gene>
    <name evidence="3" type="ORF">Pfl04_04960</name>
</gene>
<accession>A0A8J3PJR1</accession>
<evidence type="ECO:0000256" key="2">
    <source>
        <dbReference type="SAM" id="Phobius"/>
    </source>
</evidence>
<keyword evidence="2" id="KW-0812">Transmembrane</keyword>
<feature type="region of interest" description="Disordered" evidence="1">
    <location>
        <begin position="279"/>
        <end position="382"/>
    </location>
</feature>
<keyword evidence="2" id="KW-0472">Membrane</keyword>
<feature type="transmembrane region" description="Helical" evidence="2">
    <location>
        <begin position="148"/>
        <end position="168"/>
    </location>
</feature>
<name>A0A8J3PJR1_9ACTN</name>
<feature type="transmembrane region" description="Helical" evidence="2">
    <location>
        <begin position="76"/>
        <end position="97"/>
    </location>
</feature>
<feature type="compositionally biased region" description="Basic residues" evidence="1">
    <location>
        <begin position="372"/>
        <end position="382"/>
    </location>
</feature>
<feature type="compositionally biased region" description="Low complexity" evidence="1">
    <location>
        <begin position="330"/>
        <end position="364"/>
    </location>
</feature>
<evidence type="ECO:0000313" key="3">
    <source>
        <dbReference type="EMBL" id="GIG72092.1"/>
    </source>
</evidence>
<keyword evidence="2" id="KW-1133">Transmembrane helix</keyword>
<feature type="compositionally biased region" description="Low complexity" evidence="1">
    <location>
        <begin position="290"/>
        <end position="305"/>
    </location>
</feature>
<feature type="transmembrane region" description="Helical" evidence="2">
    <location>
        <begin position="117"/>
        <end position="136"/>
    </location>
</feature>
<feature type="compositionally biased region" description="Polar residues" evidence="1">
    <location>
        <begin position="314"/>
        <end position="323"/>
    </location>
</feature>
<keyword evidence="4" id="KW-1185">Reference proteome</keyword>
<dbReference type="EMBL" id="BONU01000002">
    <property type="protein sequence ID" value="GIG72092.1"/>
    <property type="molecule type" value="Genomic_DNA"/>
</dbReference>
<proteinExistence type="predicted"/>
<feature type="transmembrane region" description="Helical" evidence="2">
    <location>
        <begin position="188"/>
        <end position="210"/>
    </location>
</feature>
<reference evidence="3" key="1">
    <citation type="submission" date="2021-01" db="EMBL/GenBank/DDBJ databases">
        <title>Whole genome shotgun sequence of Planosporangium flavigriseum NBRC 105377.</title>
        <authorList>
            <person name="Komaki H."/>
            <person name="Tamura T."/>
        </authorList>
    </citation>
    <scope>NUCLEOTIDE SEQUENCE</scope>
    <source>
        <strain evidence="3">NBRC 105377</strain>
    </source>
</reference>
<dbReference type="Proteomes" id="UP000653674">
    <property type="component" value="Unassembled WGS sequence"/>
</dbReference>
<feature type="transmembrane region" description="Helical" evidence="2">
    <location>
        <begin position="251"/>
        <end position="273"/>
    </location>
</feature>
<protein>
    <submittedName>
        <fullName evidence="3">Uncharacterized protein</fullName>
    </submittedName>
</protein>
<evidence type="ECO:0000256" key="1">
    <source>
        <dbReference type="SAM" id="MobiDB-lite"/>
    </source>
</evidence>
<dbReference type="AlphaFoldDB" id="A0A8J3PJR1"/>
<organism evidence="3 4">
    <name type="scientific">Planosporangium flavigriseum</name>
    <dbReference type="NCBI Taxonomy" id="373681"/>
    <lineage>
        <taxon>Bacteria</taxon>
        <taxon>Bacillati</taxon>
        <taxon>Actinomycetota</taxon>
        <taxon>Actinomycetes</taxon>
        <taxon>Micromonosporales</taxon>
        <taxon>Micromonosporaceae</taxon>
        <taxon>Planosporangium</taxon>
    </lineage>
</organism>